<keyword evidence="1" id="KW-0472">Membrane</keyword>
<dbReference type="RefSeq" id="WP_066111121.1">
    <property type="nucleotide sequence ID" value="NZ_JTJT01000003.1"/>
</dbReference>
<evidence type="ECO:0000313" key="2">
    <source>
        <dbReference type="EMBL" id="OBX11978.1"/>
    </source>
</evidence>
<accession>A0AB36E5A1</accession>
<dbReference type="Pfam" id="PF05437">
    <property type="entry name" value="AzlD"/>
    <property type="match status" value="1"/>
</dbReference>
<keyword evidence="1" id="KW-0812">Transmembrane</keyword>
<reference evidence="2 3" key="1">
    <citation type="submission" date="2014-11" db="EMBL/GenBank/DDBJ databases">
        <title>Pan-genome of Gallibacterium spp.</title>
        <authorList>
            <person name="Kudirkiene E."/>
            <person name="Bojesen A.M."/>
        </authorList>
    </citation>
    <scope>NUCLEOTIDE SEQUENCE [LARGE SCALE GENOMIC DNA]</scope>
    <source>
        <strain evidence="2 3">18469/18</strain>
    </source>
</reference>
<feature type="transmembrane region" description="Helical" evidence="1">
    <location>
        <begin position="38"/>
        <end position="57"/>
    </location>
</feature>
<name>A0AB36E5A1_9PAST</name>
<feature type="transmembrane region" description="Helical" evidence="1">
    <location>
        <begin position="6"/>
        <end position="26"/>
    </location>
</feature>
<keyword evidence="1" id="KW-1133">Transmembrane helix</keyword>
<feature type="transmembrane region" description="Helical" evidence="1">
    <location>
        <begin position="63"/>
        <end position="92"/>
    </location>
</feature>
<dbReference type="AlphaFoldDB" id="A0AB36E5A1"/>
<evidence type="ECO:0000313" key="3">
    <source>
        <dbReference type="Proteomes" id="UP000092527"/>
    </source>
</evidence>
<sequence>MSWEILTIFAMAAVTYATRLLGFFLLQKKQLSPMAKNLLAQVPPCVLIAVIAPEFTSNNPADWVGLIVTLLAAIRFSFLPTVIIGIIVTALARHFIG</sequence>
<proteinExistence type="predicted"/>
<organism evidence="2 3">
    <name type="scientific">Gallibacterium salpingitidis</name>
    <dbReference type="NCBI Taxonomy" id="505341"/>
    <lineage>
        <taxon>Bacteria</taxon>
        <taxon>Pseudomonadati</taxon>
        <taxon>Pseudomonadota</taxon>
        <taxon>Gammaproteobacteria</taxon>
        <taxon>Pasteurellales</taxon>
        <taxon>Pasteurellaceae</taxon>
        <taxon>Gallibacterium</taxon>
    </lineage>
</organism>
<gene>
    <name evidence="2" type="ORF">QV09_00590</name>
</gene>
<dbReference type="EMBL" id="JTJU01000004">
    <property type="protein sequence ID" value="OBX11978.1"/>
    <property type="molecule type" value="Genomic_DNA"/>
</dbReference>
<dbReference type="Proteomes" id="UP000092527">
    <property type="component" value="Unassembled WGS sequence"/>
</dbReference>
<evidence type="ECO:0000256" key="1">
    <source>
        <dbReference type="SAM" id="Phobius"/>
    </source>
</evidence>
<protein>
    <submittedName>
        <fullName evidence="2">Membrane protein</fullName>
    </submittedName>
</protein>
<dbReference type="InterPro" id="IPR008407">
    <property type="entry name" value="Brnchd-chn_aa_trnsp_AzlD"/>
</dbReference>
<comment type="caution">
    <text evidence="2">The sequence shown here is derived from an EMBL/GenBank/DDBJ whole genome shotgun (WGS) entry which is preliminary data.</text>
</comment>